<sequence length="129" mass="13181">MEYLPIVVVVVVVVRLGGAVLEHSTTHGPFEAGGWCFCPTFSSNPTWRAYIASGGSGGGGKRGAVGGAVRLNDPTGFLSEVAKDLVDVCTGGEGIAAVLTKAVEDLGSDGPHLSLPHFLVLSFSTALLL</sequence>
<name>A0ABD2ZTU9_9GENT</name>
<organism evidence="2 3">
    <name type="scientific">Cinchona calisaya</name>
    <dbReference type="NCBI Taxonomy" id="153742"/>
    <lineage>
        <taxon>Eukaryota</taxon>
        <taxon>Viridiplantae</taxon>
        <taxon>Streptophyta</taxon>
        <taxon>Embryophyta</taxon>
        <taxon>Tracheophyta</taxon>
        <taxon>Spermatophyta</taxon>
        <taxon>Magnoliopsida</taxon>
        <taxon>eudicotyledons</taxon>
        <taxon>Gunneridae</taxon>
        <taxon>Pentapetalae</taxon>
        <taxon>asterids</taxon>
        <taxon>lamiids</taxon>
        <taxon>Gentianales</taxon>
        <taxon>Rubiaceae</taxon>
        <taxon>Cinchonoideae</taxon>
        <taxon>Cinchoneae</taxon>
        <taxon>Cinchona</taxon>
    </lineage>
</organism>
<feature type="chain" id="PRO_5044787566" evidence="1">
    <location>
        <begin position="20"/>
        <end position="129"/>
    </location>
</feature>
<accession>A0ABD2ZTU9</accession>
<dbReference type="EMBL" id="JBJUIK010000007">
    <property type="protein sequence ID" value="KAL3522839.1"/>
    <property type="molecule type" value="Genomic_DNA"/>
</dbReference>
<proteinExistence type="predicted"/>
<keyword evidence="1" id="KW-0732">Signal</keyword>
<keyword evidence="3" id="KW-1185">Reference proteome</keyword>
<dbReference type="Proteomes" id="UP001630127">
    <property type="component" value="Unassembled WGS sequence"/>
</dbReference>
<protein>
    <submittedName>
        <fullName evidence="2">Uncharacterized protein</fullName>
    </submittedName>
</protein>
<gene>
    <name evidence="2" type="ORF">ACH5RR_015673</name>
</gene>
<dbReference type="AlphaFoldDB" id="A0ABD2ZTU9"/>
<reference evidence="2 3" key="1">
    <citation type="submission" date="2024-11" db="EMBL/GenBank/DDBJ databases">
        <title>A near-complete genome assembly of Cinchona calisaya.</title>
        <authorList>
            <person name="Lian D.C."/>
            <person name="Zhao X.W."/>
            <person name="Wei L."/>
        </authorList>
    </citation>
    <scope>NUCLEOTIDE SEQUENCE [LARGE SCALE GENOMIC DNA]</scope>
    <source>
        <tissue evidence="2">Nenye</tissue>
    </source>
</reference>
<evidence type="ECO:0000313" key="2">
    <source>
        <dbReference type="EMBL" id="KAL3522839.1"/>
    </source>
</evidence>
<feature type="signal peptide" evidence="1">
    <location>
        <begin position="1"/>
        <end position="19"/>
    </location>
</feature>
<evidence type="ECO:0000256" key="1">
    <source>
        <dbReference type="SAM" id="SignalP"/>
    </source>
</evidence>
<evidence type="ECO:0000313" key="3">
    <source>
        <dbReference type="Proteomes" id="UP001630127"/>
    </source>
</evidence>
<comment type="caution">
    <text evidence="2">The sequence shown here is derived from an EMBL/GenBank/DDBJ whole genome shotgun (WGS) entry which is preliminary data.</text>
</comment>